<keyword evidence="2" id="KW-1133">Transmembrane helix</keyword>
<dbReference type="RefSeq" id="XP_003029419.1">
    <property type="nucleotide sequence ID" value="XM_003029373.1"/>
</dbReference>
<accession>D8QCE3</accession>
<proteinExistence type="predicted"/>
<feature type="non-terminal residue" evidence="3">
    <location>
        <position position="342"/>
    </location>
</feature>
<feature type="compositionally biased region" description="Polar residues" evidence="1">
    <location>
        <begin position="269"/>
        <end position="297"/>
    </location>
</feature>
<dbReference type="eggNOG" id="ENOG502SQG6">
    <property type="taxonomic scope" value="Eukaryota"/>
</dbReference>
<feature type="transmembrane region" description="Helical" evidence="2">
    <location>
        <begin position="169"/>
        <end position="188"/>
    </location>
</feature>
<dbReference type="EMBL" id="GL377309">
    <property type="protein sequence ID" value="EFI94516.1"/>
    <property type="molecule type" value="Genomic_DNA"/>
</dbReference>
<evidence type="ECO:0000313" key="3">
    <source>
        <dbReference type="EMBL" id="EFI94516.1"/>
    </source>
</evidence>
<name>D8QCE3_SCHCM</name>
<dbReference type="AlphaFoldDB" id="D8QCE3"/>
<dbReference type="GeneID" id="9594169"/>
<sequence>MAPLREVDSIFISAFLSTFFYGAYLAVAYECSRVLWRRRKRHRRTHIYLIGTHVALFIFTSMRCIIVMYRTLFALRFNQKPDGTIDRGPINGKLAMTSNACWVLSILISDAFIVYRVSVVWRMRWLAIIGPFIAWLTNIAFGIYFMTALTKYGSVETSNIFAGPLTSSNVMFCVCTLVINLMSTLLIAGRIWWVRRSVQYLNGDARDAVNSLVTVLLESAAFYTAVLIMHIVFLSINSILNFICIDIETPVIGIVFSFIIIRVSEGTAHGNTSDGEPTSAGTSGPRSGTRTRWTSGNRNHDIDTTGTIDVAIRLETVTHRDGEEFVEDSHSTGKGKQGTDSW</sequence>
<gene>
    <name evidence="3" type="ORF">SCHCODRAFT_111539</name>
</gene>
<feature type="transmembrane region" description="Helical" evidence="2">
    <location>
        <begin position="209"/>
        <end position="233"/>
    </location>
</feature>
<feature type="transmembrane region" description="Helical" evidence="2">
    <location>
        <begin position="239"/>
        <end position="261"/>
    </location>
</feature>
<feature type="transmembrane region" description="Helical" evidence="2">
    <location>
        <begin position="12"/>
        <end position="35"/>
    </location>
</feature>
<feature type="transmembrane region" description="Helical" evidence="2">
    <location>
        <begin position="94"/>
        <end position="113"/>
    </location>
</feature>
<feature type="transmembrane region" description="Helical" evidence="2">
    <location>
        <begin position="47"/>
        <end position="69"/>
    </location>
</feature>
<keyword evidence="2" id="KW-0472">Membrane</keyword>
<feature type="compositionally biased region" description="Basic and acidic residues" evidence="1">
    <location>
        <begin position="322"/>
        <end position="331"/>
    </location>
</feature>
<keyword evidence="2" id="KW-0812">Transmembrane</keyword>
<dbReference type="KEGG" id="scm:SCHCO_02586104"/>
<dbReference type="InParanoid" id="D8QCE3"/>
<keyword evidence="4" id="KW-1185">Reference proteome</keyword>
<evidence type="ECO:0000256" key="1">
    <source>
        <dbReference type="SAM" id="MobiDB-lite"/>
    </source>
</evidence>
<dbReference type="Proteomes" id="UP000007431">
    <property type="component" value="Unassembled WGS sequence"/>
</dbReference>
<dbReference type="OrthoDB" id="2751465at2759"/>
<dbReference type="HOGENOM" id="CLU_044614_3_2_1"/>
<evidence type="ECO:0000256" key="2">
    <source>
        <dbReference type="SAM" id="Phobius"/>
    </source>
</evidence>
<reference evidence="3 4" key="1">
    <citation type="journal article" date="2010" name="Nat. Biotechnol.">
        <title>Genome sequence of the model mushroom Schizophyllum commune.</title>
        <authorList>
            <person name="Ohm R.A."/>
            <person name="de Jong J.F."/>
            <person name="Lugones L.G."/>
            <person name="Aerts A."/>
            <person name="Kothe E."/>
            <person name="Stajich J.E."/>
            <person name="de Vries R.P."/>
            <person name="Record E."/>
            <person name="Levasseur A."/>
            <person name="Baker S.E."/>
            <person name="Bartholomew K.A."/>
            <person name="Coutinho P.M."/>
            <person name="Erdmann S."/>
            <person name="Fowler T.J."/>
            <person name="Gathman A.C."/>
            <person name="Lombard V."/>
            <person name="Henrissat B."/>
            <person name="Knabe N."/>
            <person name="Kuees U."/>
            <person name="Lilly W.W."/>
            <person name="Lindquist E."/>
            <person name="Lucas S."/>
            <person name="Magnuson J.K."/>
            <person name="Piumi F."/>
            <person name="Raudaskoski M."/>
            <person name="Salamov A."/>
            <person name="Schmutz J."/>
            <person name="Schwarze F.W.M.R."/>
            <person name="vanKuyk P.A."/>
            <person name="Horton J.S."/>
            <person name="Grigoriev I.V."/>
            <person name="Woesten H.A.B."/>
        </authorList>
    </citation>
    <scope>NUCLEOTIDE SEQUENCE [LARGE SCALE GENOMIC DNA]</scope>
    <source>
        <strain evidence="4">H4-8 / FGSC 9210</strain>
    </source>
</reference>
<feature type="transmembrane region" description="Helical" evidence="2">
    <location>
        <begin position="125"/>
        <end position="149"/>
    </location>
</feature>
<dbReference type="VEuPathDB" id="FungiDB:SCHCODRAFT_02586104"/>
<feature type="region of interest" description="Disordered" evidence="1">
    <location>
        <begin position="269"/>
        <end position="302"/>
    </location>
</feature>
<organism evidence="4">
    <name type="scientific">Schizophyllum commune (strain H4-8 / FGSC 9210)</name>
    <name type="common">Split gill fungus</name>
    <dbReference type="NCBI Taxonomy" id="578458"/>
    <lineage>
        <taxon>Eukaryota</taxon>
        <taxon>Fungi</taxon>
        <taxon>Dikarya</taxon>
        <taxon>Basidiomycota</taxon>
        <taxon>Agaricomycotina</taxon>
        <taxon>Agaricomycetes</taxon>
        <taxon>Agaricomycetidae</taxon>
        <taxon>Agaricales</taxon>
        <taxon>Schizophyllaceae</taxon>
        <taxon>Schizophyllum</taxon>
    </lineage>
</organism>
<feature type="compositionally biased region" description="Polar residues" evidence="1">
    <location>
        <begin position="332"/>
        <end position="342"/>
    </location>
</feature>
<protein>
    <submittedName>
        <fullName evidence="3">Uncharacterized protein</fullName>
    </submittedName>
</protein>
<evidence type="ECO:0000313" key="4">
    <source>
        <dbReference type="Proteomes" id="UP000007431"/>
    </source>
</evidence>
<feature type="region of interest" description="Disordered" evidence="1">
    <location>
        <begin position="322"/>
        <end position="342"/>
    </location>
</feature>